<evidence type="ECO:0000256" key="2">
    <source>
        <dbReference type="ARBA" id="ARBA00007494"/>
    </source>
</evidence>
<dbReference type="Pfam" id="PF25376">
    <property type="entry name" value="Pre-PUA_NSUN2"/>
    <property type="match status" value="1"/>
</dbReference>
<keyword evidence="10" id="KW-0539">Nucleus</keyword>
<evidence type="ECO:0000256" key="7">
    <source>
        <dbReference type="ARBA" id="ARBA00022691"/>
    </source>
</evidence>
<evidence type="ECO:0000256" key="12">
    <source>
        <dbReference type="SAM" id="MobiDB-lite"/>
    </source>
</evidence>
<dbReference type="PANTHER" id="PTHR22808">
    <property type="entry name" value="NCL1 YEAST -RELATED NOL1/NOP2/FMU SUN DOMAIN-CONTAINING"/>
    <property type="match status" value="1"/>
</dbReference>
<dbReference type="PROSITE" id="PS01153">
    <property type="entry name" value="NOL1_NOP2_SUN"/>
    <property type="match status" value="1"/>
</dbReference>
<dbReference type="PANTHER" id="PTHR22808:SF1">
    <property type="entry name" value="RNA CYTOSINE-C(5)-METHYLTRANSFERASE NSUN2-RELATED"/>
    <property type="match status" value="1"/>
</dbReference>
<dbReference type="GO" id="GO:0005634">
    <property type="term" value="C:nucleus"/>
    <property type="evidence" value="ECO:0007669"/>
    <property type="project" value="UniProtKB-SubCell"/>
</dbReference>
<keyword evidence="5 11" id="KW-0489">Methyltransferase</keyword>
<dbReference type="PRINTS" id="PR02008">
    <property type="entry name" value="RCMTFAMILY"/>
</dbReference>
<feature type="domain" description="SAM-dependent MTase RsmB/NOP-type" evidence="13">
    <location>
        <begin position="63"/>
        <end position="445"/>
    </location>
</feature>
<dbReference type="AlphaFoldDB" id="A0A2A3EEM4"/>
<dbReference type="InterPro" id="IPR018314">
    <property type="entry name" value="RsmB/NOL1/NOP2-like_CS"/>
</dbReference>
<keyword evidence="7 11" id="KW-0949">S-adenosyl-L-methionine</keyword>
<dbReference type="InterPro" id="IPR057285">
    <property type="entry name" value="Pre-PUA_NSUN2"/>
</dbReference>
<evidence type="ECO:0000256" key="11">
    <source>
        <dbReference type="PROSITE-ProRule" id="PRU01023"/>
    </source>
</evidence>
<proteinExistence type="inferred from homology"/>
<dbReference type="InterPro" id="IPR023270">
    <property type="entry name" value="RCMT_NCL1"/>
</dbReference>
<comment type="similarity">
    <text evidence="2 11">Belongs to the class I-like SAM-binding methyltransferase superfamily. RsmB/NOP family.</text>
</comment>
<name>A0A2A3EEM4_APICC</name>
<accession>A0A2A3EEM4</accession>
<dbReference type="InterPro" id="IPR029063">
    <property type="entry name" value="SAM-dependent_MTases_sf"/>
</dbReference>
<feature type="binding site" evidence="11">
    <location>
        <begin position="187"/>
        <end position="193"/>
    </location>
    <ligand>
        <name>S-adenosyl-L-methionine</name>
        <dbReference type="ChEBI" id="CHEBI:59789"/>
    </ligand>
</feature>
<dbReference type="GO" id="GO:0000049">
    <property type="term" value="F:tRNA binding"/>
    <property type="evidence" value="ECO:0007669"/>
    <property type="project" value="UniProtKB-KW"/>
</dbReference>
<evidence type="ECO:0000256" key="9">
    <source>
        <dbReference type="ARBA" id="ARBA00022884"/>
    </source>
</evidence>
<dbReference type="InterPro" id="IPR001678">
    <property type="entry name" value="MeTrfase_RsmB-F_NOP2_dom"/>
</dbReference>
<feature type="region of interest" description="Disordered" evidence="12">
    <location>
        <begin position="1"/>
        <end position="27"/>
    </location>
</feature>
<dbReference type="GO" id="GO:0016428">
    <property type="term" value="F:tRNA (cytidine-5-)-methyltransferase activity"/>
    <property type="evidence" value="ECO:0007669"/>
    <property type="project" value="InterPro"/>
</dbReference>
<dbReference type="STRING" id="94128.A0A2A3EEM4"/>
<evidence type="ECO:0000313" key="15">
    <source>
        <dbReference type="Proteomes" id="UP000242457"/>
    </source>
</evidence>
<feature type="binding site" evidence="11">
    <location>
        <position position="245"/>
    </location>
    <ligand>
        <name>S-adenosyl-L-methionine</name>
        <dbReference type="ChEBI" id="CHEBI:59789"/>
    </ligand>
</feature>
<dbReference type="EC" id="2.1.1.203" evidence="3"/>
<evidence type="ECO:0000256" key="10">
    <source>
        <dbReference type="ARBA" id="ARBA00023242"/>
    </source>
</evidence>
<dbReference type="EMBL" id="KZ288269">
    <property type="protein sequence ID" value="PBC29924.1"/>
    <property type="molecule type" value="Genomic_DNA"/>
</dbReference>
<dbReference type="GO" id="GO:0005737">
    <property type="term" value="C:cytoplasm"/>
    <property type="evidence" value="ECO:0007669"/>
    <property type="project" value="TreeGrafter"/>
</dbReference>
<dbReference type="InterPro" id="IPR023267">
    <property type="entry name" value="RCMT"/>
</dbReference>
<keyword evidence="8" id="KW-0819">tRNA processing</keyword>
<evidence type="ECO:0000256" key="4">
    <source>
        <dbReference type="ARBA" id="ARBA00022555"/>
    </source>
</evidence>
<feature type="binding site" evidence="11">
    <location>
        <position position="284"/>
    </location>
    <ligand>
        <name>S-adenosyl-L-methionine</name>
        <dbReference type="ChEBI" id="CHEBI:59789"/>
    </ligand>
</feature>
<evidence type="ECO:0000256" key="3">
    <source>
        <dbReference type="ARBA" id="ARBA00012629"/>
    </source>
</evidence>
<keyword evidence="4" id="KW-0820">tRNA-binding</keyword>
<feature type="active site" description="Nucleophile" evidence="11">
    <location>
        <position position="337"/>
    </location>
</feature>
<evidence type="ECO:0000313" key="14">
    <source>
        <dbReference type="EMBL" id="PBC29924.1"/>
    </source>
</evidence>
<evidence type="ECO:0000256" key="5">
    <source>
        <dbReference type="ARBA" id="ARBA00022603"/>
    </source>
</evidence>
<evidence type="ECO:0000256" key="8">
    <source>
        <dbReference type="ARBA" id="ARBA00022694"/>
    </source>
</evidence>
<feature type="compositionally biased region" description="Basic and acidic residues" evidence="12">
    <location>
        <begin position="12"/>
        <end position="27"/>
    </location>
</feature>
<feature type="binding site" evidence="11">
    <location>
        <position position="218"/>
    </location>
    <ligand>
        <name>S-adenosyl-L-methionine</name>
        <dbReference type="ChEBI" id="CHEBI:59789"/>
    </ligand>
</feature>
<evidence type="ECO:0000256" key="1">
    <source>
        <dbReference type="ARBA" id="ARBA00004123"/>
    </source>
</evidence>
<evidence type="ECO:0000259" key="13">
    <source>
        <dbReference type="PROSITE" id="PS51686"/>
    </source>
</evidence>
<evidence type="ECO:0000256" key="6">
    <source>
        <dbReference type="ARBA" id="ARBA00022679"/>
    </source>
</evidence>
<dbReference type="GO" id="GO:0030488">
    <property type="term" value="P:tRNA methylation"/>
    <property type="evidence" value="ECO:0007669"/>
    <property type="project" value="TreeGrafter"/>
</dbReference>
<dbReference type="SUPFAM" id="SSF53335">
    <property type="entry name" value="S-adenosyl-L-methionine-dependent methyltransferases"/>
    <property type="match status" value="1"/>
</dbReference>
<comment type="subcellular location">
    <subcellularLocation>
        <location evidence="1">Nucleus</location>
    </subcellularLocation>
</comment>
<protein>
    <recommendedName>
        <fullName evidence="3">tRNA (cytosine(34)-C(5))-methyltransferase</fullName>
        <ecNumber evidence="3">2.1.1.203</ecNumber>
    </recommendedName>
</protein>
<dbReference type="PRINTS" id="PR02011">
    <property type="entry name" value="RCMTNCL1"/>
</dbReference>
<keyword evidence="6 11" id="KW-0808">Transferase</keyword>
<dbReference type="PROSITE" id="PS51686">
    <property type="entry name" value="SAM_MT_RSMB_NOP"/>
    <property type="match status" value="1"/>
</dbReference>
<organism evidence="14 15">
    <name type="scientific">Apis cerana cerana</name>
    <name type="common">Oriental honeybee</name>
    <dbReference type="NCBI Taxonomy" id="94128"/>
    <lineage>
        <taxon>Eukaryota</taxon>
        <taxon>Metazoa</taxon>
        <taxon>Ecdysozoa</taxon>
        <taxon>Arthropoda</taxon>
        <taxon>Hexapoda</taxon>
        <taxon>Insecta</taxon>
        <taxon>Pterygota</taxon>
        <taxon>Neoptera</taxon>
        <taxon>Endopterygota</taxon>
        <taxon>Hymenoptera</taxon>
        <taxon>Apocrita</taxon>
        <taxon>Aculeata</taxon>
        <taxon>Apoidea</taxon>
        <taxon>Anthophila</taxon>
        <taxon>Apidae</taxon>
        <taxon>Apis</taxon>
    </lineage>
</organism>
<keyword evidence="9 11" id="KW-0694">RNA-binding</keyword>
<dbReference type="Gene3D" id="3.40.50.150">
    <property type="entry name" value="Vaccinia Virus protein VP39"/>
    <property type="match status" value="1"/>
</dbReference>
<sequence>MARNRKHKQKKNFAEKRREKQKKKDEWDIAPRHNYADIIRENKDFENYYKTQKIVPEEQWDSFINTMRKNLPVAFRITGSKVEAKALMETIKGDFFKEILNMHMEDDSKNNEETKDILHCLPFYPDGLAWQLQLTRKDIRRSEAYFRLHNFLIVETESGNISRQEVVSMVPPLVLDVKPSHKVLDMCAAPGSKTAQLIEMIHTEEGNSLPDGFVIANDLDNNRCYMLVHQSKRLNSPIVLITNHDATILPNFITTKPDGTKELLKSILTMIFIFCYRFDRILADVPCSGDGTMRKNPDIWCKWSPANGNNLHGIQFRIVRRGLELLTVGGKMVYSTCSLNPIENEAVLHRILVETQDSVQLVDCRHLVPGLVCDPGISHWLPASKDLQYYESWEDVPEQWQTQVRPKMFPPKPEDAAKFHFERCMRILPHHQDTGGFFVAVNHLPWERASHIKDESIENSNCQESNNELSLEEEAKKNVHATKTFDEMNRLRIAKQKRRRIASGFKEDPFVYFKEDEDVWLSIKKFYDISDDLDPRCLLVRCIGRKKKNIYYTSPEIRNVVLSNEDQIKLINTGVKSFVRCDNKNMDCPFRLAQEGIQVIIKKIRISKDDLIMLLQNNNPNTPPEIVKLNPETQERLQNFATGSCILMYEEEGTENPLKLQMVGWRGTMSLRAYVPIHDAIHYLRLLGADCSKFGIFKIIFGIVISEKNKFKENRASAAPEELDNEICNDVNEADNNLKKNDTLETSNELKDDT</sequence>
<dbReference type="Proteomes" id="UP000242457">
    <property type="component" value="Unassembled WGS sequence"/>
</dbReference>
<feature type="compositionally biased region" description="Basic residues" evidence="12">
    <location>
        <begin position="1"/>
        <end position="11"/>
    </location>
</feature>
<reference evidence="14 15" key="1">
    <citation type="submission" date="2014-07" db="EMBL/GenBank/DDBJ databases">
        <title>Genomic and transcriptomic analysis on Apis cerana provide comprehensive insights into honey bee biology.</title>
        <authorList>
            <person name="Diao Q."/>
            <person name="Sun L."/>
            <person name="Zheng H."/>
            <person name="Zheng H."/>
            <person name="Xu S."/>
            <person name="Wang S."/>
            <person name="Zeng Z."/>
            <person name="Hu F."/>
            <person name="Su S."/>
            <person name="Wu J."/>
        </authorList>
    </citation>
    <scope>NUCLEOTIDE SEQUENCE [LARGE SCALE GENOMIC DNA]</scope>
    <source>
        <tissue evidence="14">Pupae without intestine</tissue>
    </source>
</reference>
<dbReference type="OrthoDB" id="6093671at2759"/>
<dbReference type="Pfam" id="PF01189">
    <property type="entry name" value="Methyltr_RsmB-F"/>
    <property type="match status" value="1"/>
</dbReference>
<gene>
    <name evidence="14" type="ORF">APICC_02949</name>
</gene>
<keyword evidence="15" id="KW-1185">Reference proteome</keyword>
<dbReference type="InterPro" id="IPR049560">
    <property type="entry name" value="MeTrfase_RsmB-F_NOP2_cat"/>
</dbReference>